<keyword evidence="4" id="KW-0012">Acyltransferase</keyword>
<dbReference type="SUPFAM" id="SSF55681">
    <property type="entry name" value="Class II aaRS and biotin synthetases"/>
    <property type="match status" value="1"/>
</dbReference>
<gene>
    <name evidence="6" type="ORF">METZ01_LOCUS84175</name>
</gene>
<sequence>MTELLTKYHGLVSYQEGLQLQREAHKSVSEKGVDQLILLQHPHVYTLGRRGKNEDILTDSTKLAEIGAEVHHTDRGGEVTYHGPGQLVGYPIINLRRANNLGPLAYVNNLEKSISNLLVEFGISTDIANHPTGVWVNGAKIASIGIRISTGTSTHGFALNSNINLSYFEHIVACGMPDVKATSITHETGQATEVIDIFEPMAESLASFLDMKVIWQ</sequence>
<evidence type="ECO:0000256" key="2">
    <source>
        <dbReference type="ARBA" id="ARBA00012334"/>
    </source>
</evidence>
<dbReference type="Gene3D" id="3.30.930.10">
    <property type="entry name" value="Bira Bifunctional Protein, Domain 2"/>
    <property type="match status" value="1"/>
</dbReference>
<dbReference type="InterPro" id="IPR004143">
    <property type="entry name" value="BPL_LPL_catalytic"/>
</dbReference>
<dbReference type="CDD" id="cd16444">
    <property type="entry name" value="LipB"/>
    <property type="match status" value="1"/>
</dbReference>
<dbReference type="EMBL" id="UINC01007084">
    <property type="protein sequence ID" value="SVA31321.1"/>
    <property type="molecule type" value="Genomic_DNA"/>
</dbReference>
<accession>A0A381UUB4</accession>
<dbReference type="NCBIfam" id="TIGR00214">
    <property type="entry name" value="lipB"/>
    <property type="match status" value="1"/>
</dbReference>
<comment type="pathway">
    <text evidence="1">Protein modification; protein lipoylation via endogenous pathway; protein N(6)-(lipoyl)lysine from octanoyl-[acyl-carrier-protein]: step 1/2.</text>
</comment>
<dbReference type="GO" id="GO:0009249">
    <property type="term" value="P:protein lipoylation"/>
    <property type="evidence" value="ECO:0007669"/>
    <property type="project" value="InterPro"/>
</dbReference>
<dbReference type="NCBIfam" id="NF010925">
    <property type="entry name" value="PRK14345.1"/>
    <property type="match status" value="1"/>
</dbReference>
<dbReference type="InterPro" id="IPR020605">
    <property type="entry name" value="Octanoyltransferase_CS"/>
</dbReference>
<evidence type="ECO:0000256" key="1">
    <source>
        <dbReference type="ARBA" id="ARBA00004821"/>
    </source>
</evidence>
<dbReference type="PROSITE" id="PS51733">
    <property type="entry name" value="BPL_LPL_CATALYTIC"/>
    <property type="match status" value="1"/>
</dbReference>
<dbReference type="PANTHER" id="PTHR10993:SF15">
    <property type="entry name" value="OCTANOYLTRANSFERASE LIP2, MITOCHONDRIAL"/>
    <property type="match status" value="1"/>
</dbReference>
<dbReference type="AlphaFoldDB" id="A0A381UUB4"/>
<dbReference type="PIRSF" id="PIRSF016262">
    <property type="entry name" value="LPLase"/>
    <property type="match status" value="1"/>
</dbReference>
<name>A0A381UUB4_9ZZZZ</name>
<dbReference type="PANTHER" id="PTHR10993">
    <property type="entry name" value="OCTANOYLTRANSFERASE"/>
    <property type="match status" value="1"/>
</dbReference>
<dbReference type="InterPro" id="IPR045864">
    <property type="entry name" value="aa-tRNA-synth_II/BPL/LPL"/>
</dbReference>
<organism evidence="6">
    <name type="scientific">marine metagenome</name>
    <dbReference type="NCBI Taxonomy" id="408172"/>
    <lineage>
        <taxon>unclassified sequences</taxon>
        <taxon>metagenomes</taxon>
        <taxon>ecological metagenomes</taxon>
    </lineage>
</organism>
<keyword evidence="3" id="KW-0808">Transferase</keyword>
<proteinExistence type="inferred from homology"/>
<dbReference type="GO" id="GO:0033819">
    <property type="term" value="F:lipoyl(octanoyl) transferase activity"/>
    <property type="evidence" value="ECO:0007669"/>
    <property type="project" value="UniProtKB-EC"/>
</dbReference>
<evidence type="ECO:0000259" key="5">
    <source>
        <dbReference type="PROSITE" id="PS51733"/>
    </source>
</evidence>
<dbReference type="PROSITE" id="PS01313">
    <property type="entry name" value="LIPB"/>
    <property type="match status" value="1"/>
</dbReference>
<dbReference type="EC" id="2.3.1.181" evidence="2"/>
<evidence type="ECO:0000313" key="6">
    <source>
        <dbReference type="EMBL" id="SVA31321.1"/>
    </source>
</evidence>
<evidence type="ECO:0000256" key="4">
    <source>
        <dbReference type="ARBA" id="ARBA00023315"/>
    </source>
</evidence>
<dbReference type="UniPathway" id="UPA00538">
    <property type="reaction ID" value="UER00592"/>
</dbReference>
<dbReference type="Pfam" id="PF21948">
    <property type="entry name" value="LplA-B_cat"/>
    <property type="match status" value="1"/>
</dbReference>
<reference evidence="6" key="1">
    <citation type="submission" date="2018-05" db="EMBL/GenBank/DDBJ databases">
        <authorList>
            <person name="Lanie J.A."/>
            <person name="Ng W.-L."/>
            <person name="Kazmierczak K.M."/>
            <person name="Andrzejewski T.M."/>
            <person name="Davidsen T.M."/>
            <person name="Wayne K.J."/>
            <person name="Tettelin H."/>
            <person name="Glass J.I."/>
            <person name="Rusch D."/>
            <person name="Podicherti R."/>
            <person name="Tsui H.-C.T."/>
            <person name="Winkler M.E."/>
        </authorList>
    </citation>
    <scope>NUCLEOTIDE SEQUENCE</scope>
</reference>
<dbReference type="InterPro" id="IPR000544">
    <property type="entry name" value="Octanoyltransferase"/>
</dbReference>
<dbReference type="HAMAP" id="MF_00013">
    <property type="entry name" value="LipB"/>
    <property type="match status" value="1"/>
</dbReference>
<evidence type="ECO:0000256" key="3">
    <source>
        <dbReference type="ARBA" id="ARBA00022679"/>
    </source>
</evidence>
<protein>
    <recommendedName>
        <fullName evidence="2">lipoyl(octanoyl) transferase</fullName>
        <ecNumber evidence="2">2.3.1.181</ecNumber>
    </recommendedName>
</protein>
<feature type="domain" description="BPL/LPL catalytic" evidence="5">
    <location>
        <begin position="30"/>
        <end position="213"/>
    </location>
</feature>